<keyword evidence="1" id="KW-0812">Transmembrane</keyword>
<dbReference type="AlphaFoldDB" id="A0A426DC36"/>
<feature type="transmembrane region" description="Helical" evidence="1">
    <location>
        <begin position="6"/>
        <end position="25"/>
    </location>
</feature>
<dbReference type="EMBL" id="RHJS01000002">
    <property type="protein sequence ID" value="RRK30332.1"/>
    <property type="molecule type" value="Genomic_DNA"/>
</dbReference>
<keyword evidence="1" id="KW-1133">Transmembrane helix</keyword>
<evidence type="ECO:0000313" key="2">
    <source>
        <dbReference type="EMBL" id="RRK30332.1"/>
    </source>
</evidence>
<accession>A0A426DC36</accession>
<dbReference type="Proteomes" id="UP000274920">
    <property type="component" value="Unassembled WGS sequence"/>
</dbReference>
<protein>
    <recommendedName>
        <fullName evidence="4">DUF3784 domain-containing protein</fullName>
    </recommendedName>
</protein>
<organism evidence="2 3">
    <name type="scientific">Schaedlerella arabinosiphila</name>
    <dbReference type="NCBI Taxonomy" id="2044587"/>
    <lineage>
        <taxon>Bacteria</taxon>
        <taxon>Bacillati</taxon>
        <taxon>Bacillota</taxon>
        <taxon>Clostridia</taxon>
        <taxon>Lachnospirales</taxon>
        <taxon>Lachnospiraceae</taxon>
        <taxon>Schaedlerella</taxon>
    </lineage>
</organism>
<feature type="transmembrane region" description="Helical" evidence="1">
    <location>
        <begin position="58"/>
        <end position="75"/>
    </location>
</feature>
<comment type="caution">
    <text evidence="2">The sequence shown here is derived from an EMBL/GenBank/DDBJ whole genome shotgun (WGS) entry which is preliminary data.</text>
</comment>
<evidence type="ECO:0008006" key="4">
    <source>
        <dbReference type="Google" id="ProtNLM"/>
    </source>
</evidence>
<sequence length="115" mass="13072">MDESVFGFVSIMAFGCGIYGLYAYIRMKMDGHINETLLLGKKYSEHMCKNKEEFVKKALPAVLVFGIVTTAYGVIDMIHCYVKPIQAVDSAGLVIFLGMLVWYMVYTTKLKNKYF</sequence>
<keyword evidence="1" id="KW-0472">Membrane</keyword>
<proteinExistence type="predicted"/>
<feature type="transmembrane region" description="Helical" evidence="1">
    <location>
        <begin position="87"/>
        <end position="106"/>
    </location>
</feature>
<keyword evidence="3" id="KW-1185">Reference proteome</keyword>
<gene>
    <name evidence="2" type="ORF">EBB54_02270</name>
</gene>
<evidence type="ECO:0000313" key="3">
    <source>
        <dbReference type="Proteomes" id="UP000274920"/>
    </source>
</evidence>
<evidence type="ECO:0000256" key="1">
    <source>
        <dbReference type="SAM" id="Phobius"/>
    </source>
</evidence>
<reference evidence="2" key="1">
    <citation type="submission" date="2018-10" db="EMBL/GenBank/DDBJ databases">
        <title>Schaedlerella arabinophila gen. nov. sp. nov., isolated from the mouse intestinal tract and comparative analysis with the genome of the closely related altered Schaedler flora strain ASF502.</title>
        <authorList>
            <person name="Miyake S."/>
            <person name="Soh M."/>
            <person name="Seedorf H."/>
        </authorList>
    </citation>
    <scope>NUCLEOTIDE SEQUENCE [LARGE SCALE GENOMIC DNA]</scope>
    <source>
        <strain evidence="2">DSM 106076</strain>
    </source>
</reference>
<dbReference type="RefSeq" id="WP_125126169.1">
    <property type="nucleotide sequence ID" value="NZ_RHJS01000002.1"/>
</dbReference>
<name>A0A426DC36_9FIRM</name>